<evidence type="ECO:0000256" key="11">
    <source>
        <dbReference type="RuleBase" id="RU004181"/>
    </source>
</evidence>
<keyword evidence="5 9" id="KW-0064">Aspartyl protease</keyword>
<evidence type="ECO:0000256" key="7">
    <source>
        <dbReference type="ARBA" id="ARBA00022989"/>
    </source>
</evidence>
<gene>
    <name evidence="9 12" type="primary">lspA</name>
    <name evidence="12" type="ORF">QP433_00195</name>
</gene>
<comment type="catalytic activity">
    <reaction evidence="9 10">
        <text>Release of signal peptides from bacterial membrane prolipoproteins. Hydrolyzes -Xaa-Yaa-Zaa-|-(S,diacylglyceryl)Cys-, in which Xaa is hydrophobic (preferably Leu), and Yaa (Ala or Ser) and Zaa (Gly or Ala) have small, neutral side chains.</text>
        <dbReference type="EC" id="3.4.23.36"/>
    </reaction>
</comment>
<dbReference type="Proteomes" id="UP001229251">
    <property type="component" value="Unassembled WGS sequence"/>
</dbReference>
<keyword evidence="3 9" id="KW-0645">Protease</keyword>
<dbReference type="RefSeq" id="WP_285065168.1">
    <property type="nucleotide sequence ID" value="NZ_JASOOE010000001.1"/>
</dbReference>
<feature type="transmembrane region" description="Helical" evidence="9">
    <location>
        <begin position="145"/>
        <end position="167"/>
    </location>
</feature>
<reference evidence="12" key="1">
    <citation type="submission" date="2023-05" db="EMBL/GenBank/DDBJ databases">
        <title>Cataloging the Phylogenetic Diversity of Human Bladder Bacteria.</title>
        <authorList>
            <person name="Du J."/>
        </authorList>
    </citation>
    <scope>NUCLEOTIDE SEQUENCE</scope>
    <source>
        <strain evidence="12">UMB1231</strain>
    </source>
</reference>
<name>A0AAJ1V2I3_9LACT</name>
<evidence type="ECO:0000256" key="10">
    <source>
        <dbReference type="RuleBase" id="RU000594"/>
    </source>
</evidence>
<feature type="active site" evidence="9">
    <location>
        <position position="136"/>
    </location>
</feature>
<feature type="active site" evidence="9">
    <location>
        <position position="152"/>
    </location>
</feature>
<evidence type="ECO:0000256" key="2">
    <source>
        <dbReference type="ARBA" id="ARBA00022475"/>
    </source>
</evidence>
<dbReference type="EMBL" id="JASOOE010000001">
    <property type="protein sequence ID" value="MDK7186396.1"/>
    <property type="molecule type" value="Genomic_DNA"/>
</dbReference>
<evidence type="ECO:0000313" key="13">
    <source>
        <dbReference type="Proteomes" id="UP001229251"/>
    </source>
</evidence>
<dbReference type="AlphaFoldDB" id="A0AAJ1V2I3"/>
<evidence type="ECO:0000256" key="9">
    <source>
        <dbReference type="HAMAP-Rule" id="MF_00161"/>
    </source>
</evidence>
<keyword evidence="7 9" id="KW-1133">Transmembrane helix</keyword>
<evidence type="ECO:0000256" key="3">
    <source>
        <dbReference type="ARBA" id="ARBA00022670"/>
    </source>
</evidence>
<feature type="transmembrane region" description="Helical" evidence="9">
    <location>
        <begin position="21"/>
        <end position="38"/>
    </location>
</feature>
<comment type="caution">
    <text evidence="12">The sequence shown here is derived from an EMBL/GenBank/DDBJ whole genome shotgun (WGS) entry which is preliminary data.</text>
</comment>
<dbReference type="Pfam" id="PF01252">
    <property type="entry name" value="Peptidase_A8"/>
    <property type="match status" value="1"/>
</dbReference>
<evidence type="ECO:0000256" key="5">
    <source>
        <dbReference type="ARBA" id="ARBA00022750"/>
    </source>
</evidence>
<keyword evidence="4 9" id="KW-0812">Transmembrane</keyword>
<dbReference type="GO" id="GO:0005886">
    <property type="term" value="C:plasma membrane"/>
    <property type="evidence" value="ECO:0007669"/>
    <property type="project" value="UniProtKB-SubCell"/>
</dbReference>
<proteinExistence type="inferred from homology"/>
<sequence>MVYNKEYYKQGYYNKLSSKSTSGGLCMGILIILGVLILDQAVKFYIQTNFALHEARPAIRGLFQWFYLHNDGAGWGHFANQRFFLITISTLAAAYLFYLWRYEAQDSRIAKLTYSLLLGGTLGNLLDRIRLGYVVDMIDLTFMDFPVFNVADMALTVGGFLLIVLLITDSRKKGGAE</sequence>
<evidence type="ECO:0000256" key="8">
    <source>
        <dbReference type="ARBA" id="ARBA00023136"/>
    </source>
</evidence>
<organism evidence="12 13">
    <name type="scientific">Facklamia hominis</name>
    <dbReference type="NCBI Taxonomy" id="178214"/>
    <lineage>
        <taxon>Bacteria</taxon>
        <taxon>Bacillati</taxon>
        <taxon>Bacillota</taxon>
        <taxon>Bacilli</taxon>
        <taxon>Lactobacillales</taxon>
        <taxon>Aerococcaceae</taxon>
        <taxon>Facklamia</taxon>
    </lineage>
</organism>
<comment type="subcellular location">
    <subcellularLocation>
        <location evidence="9">Cell membrane</location>
        <topology evidence="9">Multi-pass membrane protein</topology>
    </subcellularLocation>
</comment>
<keyword evidence="8 9" id="KW-0472">Membrane</keyword>
<dbReference type="HAMAP" id="MF_00161">
    <property type="entry name" value="LspA"/>
    <property type="match status" value="1"/>
</dbReference>
<dbReference type="PRINTS" id="PR00781">
    <property type="entry name" value="LIPOSIGPTASE"/>
</dbReference>
<protein>
    <recommendedName>
        <fullName evidence="9">Lipoprotein signal peptidase</fullName>
        <ecNumber evidence="9">3.4.23.36</ecNumber>
    </recommendedName>
    <alternativeName>
        <fullName evidence="9">Prolipoprotein signal peptidase</fullName>
    </alternativeName>
    <alternativeName>
        <fullName evidence="9">Signal peptidase II</fullName>
        <shortName evidence="9">SPase II</shortName>
    </alternativeName>
</protein>
<dbReference type="PANTHER" id="PTHR33695">
    <property type="entry name" value="LIPOPROTEIN SIGNAL PEPTIDASE"/>
    <property type="match status" value="1"/>
</dbReference>
<accession>A0AAJ1V2I3</accession>
<dbReference type="PANTHER" id="PTHR33695:SF1">
    <property type="entry name" value="LIPOPROTEIN SIGNAL PEPTIDASE"/>
    <property type="match status" value="1"/>
</dbReference>
<dbReference type="PROSITE" id="PS00855">
    <property type="entry name" value="SPASE_II"/>
    <property type="match status" value="1"/>
</dbReference>
<dbReference type="GO" id="GO:0006508">
    <property type="term" value="P:proteolysis"/>
    <property type="evidence" value="ECO:0007669"/>
    <property type="project" value="UniProtKB-KW"/>
</dbReference>
<keyword evidence="2 9" id="KW-1003">Cell membrane</keyword>
<evidence type="ECO:0000256" key="6">
    <source>
        <dbReference type="ARBA" id="ARBA00022801"/>
    </source>
</evidence>
<dbReference type="InterPro" id="IPR001872">
    <property type="entry name" value="Peptidase_A8"/>
</dbReference>
<comment type="pathway">
    <text evidence="9">Protein modification; lipoprotein biosynthesis (signal peptide cleavage).</text>
</comment>
<evidence type="ECO:0000313" key="12">
    <source>
        <dbReference type="EMBL" id="MDK7186396.1"/>
    </source>
</evidence>
<evidence type="ECO:0000256" key="4">
    <source>
        <dbReference type="ARBA" id="ARBA00022692"/>
    </source>
</evidence>
<evidence type="ECO:0000256" key="1">
    <source>
        <dbReference type="ARBA" id="ARBA00006139"/>
    </source>
</evidence>
<keyword evidence="6 9" id="KW-0378">Hydrolase</keyword>
<feature type="transmembrane region" description="Helical" evidence="9">
    <location>
        <begin position="112"/>
        <end position="133"/>
    </location>
</feature>
<feature type="transmembrane region" description="Helical" evidence="9">
    <location>
        <begin position="83"/>
        <end position="100"/>
    </location>
</feature>
<dbReference type="GO" id="GO:0004190">
    <property type="term" value="F:aspartic-type endopeptidase activity"/>
    <property type="evidence" value="ECO:0007669"/>
    <property type="project" value="UniProtKB-UniRule"/>
</dbReference>
<dbReference type="EC" id="3.4.23.36" evidence="9"/>
<comment type="function">
    <text evidence="9 10">This protein specifically catalyzes the removal of signal peptides from prolipoproteins.</text>
</comment>
<dbReference type="NCBIfam" id="TIGR00077">
    <property type="entry name" value="lspA"/>
    <property type="match status" value="1"/>
</dbReference>
<comment type="similarity">
    <text evidence="1 9 11">Belongs to the peptidase A8 family.</text>
</comment>